<reference evidence="1" key="1">
    <citation type="submission" date="2021-06" db="EMBL/GenBank/DDBJ databases">
        <title>Comparative genomics, transcriptomics and evolutionary studies reveal genomic signatures of adaptation to plant cell wall in hemibiotrophic fungi.</title>
        <authorList>
            <consortium name="DOE Joint Genome Institute"/>
            <person name="Baroncelli R."/>
            <person name="Diaz J.F."/>
            <person name="Benocci T."/>
            <person name="Peng M."/>
            <person name="Battaglia E."/>
            <person name="Haridas S."/>
            <person name="Andreopoulos W."/>
            <person name="Labutti K."/>
            <person name="Pangilinan J."/>
            <person name="Floch G.L."/>
            <person name="Makela M.R."/>
            <person name="Henrissat B."/>
            <person name="Grigoriev I.V."/>
            <person name="Crouch J.A."/>
            <person name="De Vries R.P."/>
            <person name="Sukno S.A."/>
            <person name="Thon M.R."/>
        </authorList>
    </citation>
    <scope>NUCLEOTIDE SEQUENCE</scope>
    <source>
        <strain evidence="1">CBS 125086</strain>
    </source>
</reference>
<dbReference type="GeneID" id="85448337"/>
<organism evidence="1 2">
    <name type="scientific">Colletotrichum navitas</name>
    <dbReference type="NCBI Taxonomy" id="681940"/>
    <lineage>
        <taxon>Eukaryota</taxon>
        <taxon>Fungi</taxon>
        <taxon>Dikarya</taxon>
        <taxon>Ascomycota</taxon>
        <taxon>Pezizomycotina</taxon>
        <taxon>Sordariomycetes</taxon>
        <taxon>Hypocreomycetidae</taxon>
        <taxon>Glomerellales</taxon>
        <taxon>Glomerellaceae</taxon>
        <taxon>Colletotrichum</taxon>
        <taxon>Colletotrichum graminicola species complex</taxon>
    </lineage>
</organism>
<dbReference type="AlphaFoldDB" id="A0AAD8PRT2"/>
<keyword evidence="2" id="KW-1185">Reference proteome</keyword>
<dbReference type="RefSeq" id="XP_060410093.1">
    <property type="nucleotide sequence ID" value="XM_060564097.1"/>
</dbReference>
<protein>
    <submittedName>
        <fullName evidence="1">Uncharacterized protein</fullName>
    </submittedName>
</protein>
<accession>A0AAD8PRT2</accession>
<gene>
    <name evidence="1" type="ORF">LY79DRAFT_672806</name>
</gene>
<sequence length="118" mass="13292">MARLDGQPVLKEINRRQWIEPRLTPFQHVLERRTIQDYASLYCRIFLFILAFSPTLAVNLFRPADLPLPPVVLLEAIVNLFSCLFATNPQAAPNDHQGLRDLESALINAATPSSHLSS</sequence>
<evidence type="ECO:0000313" key="1">
    <source>
        <dbReference type="EMBL" id="KAK1574595.1"/>
    </source>
</evidence>
<name>A0AAD8PRT2_9PEZI</name>
<proteinExistence type="predicted"/>
<comment type="caution">
    <text evidence="1">The sequence shown here is derived from an EMBL/GenBank/DDBJ whole genome shotgun (WGS) entry which is preliminary data.</text>
</comment>
<dbReference type="Proteomes" id="UP001230504">
    <property type="component" value="Unassembled WGS sequence"/>
</dbReference>
<dbReference type="EMBL" id="JAHLJV010000073">
    <property type="protein sequence ID" value="KAK1574595.1"/>
    <property type="molecule type" value="Genomic_DNA"/>
</dbReference>
<evidence type="ECO:0000313" key="2">
    <source>
        <dbReference type="Proteomes" id="UP001230504"/>
    </source>
</evidence>